<dbReference type="AlphaFoldDB" id="A0A0G3WG09"/>
<organism evidence="4 5">
    <name type="scientific">Clostridium aceticum</name>
    <dbReference type="NCBI Taxonomy" id="84022"/>
    <lineage>
        <taxon>Bacteria</taxon>
        <taxon>Bacillati</taxon>
        <taxon>Bacillota</taxon>
        <taxon>Clostridia</taxon>
        <taxon>Eubacteriales</taxon>
        <taxon>Clostridiaceae</taxon>
        <taxon>Clostridium</taxon>
    </lineage>
</organism>
<dbReference type="Gene3D" id="3.30.43.10">
    <property type="entry name" value="Uridine Diphospho-n-acetylenolpyruvylglucosamine Reductase, domain 2"/>
    <property type="match status" value="1"/>
</dbReference>
<dbReference type="Proteomes" id="UP000035704">
    <property type="component" value="Chromosome"/>
</dbReference>
<dbReference type="PROSITE" id="PS51387">
    <property type="entry name" value="FAD_PCMH"/>
    <property type="match status" value="1"/>
</dbReference>
<dbReference type="RefSeq" id="WP_044825610.1">
    <property type="nucleotide sequence ID" value="NZ_CP009687.1"/>
</dbReference>
<dbReference type="SUPFAM" id="SSF56176">
    <property type="entry name" value="FAD-binding/transporter-associated domain-like"/>
    <property type="match status" value="1"/>
</dbReference>
<dbReference type="PANTHER" id="PTHR42659">
    <property type="entry name" value="XANTHINE DEHYDROGENASE SUBUNIT C-RELATED"/>
    <property type="match status" value="1"/>
</dbReference>
<evidence type="ECO:0000256" key="1">
    <source>
        <dbReference type="ARBA" id="ARBA00022630"/>
    </source>
</evidence>
<dbReference type="InterPro" id="IPR005107">
    <property type="entry name" value="CO_DH_flav_C"/>
</dbReference>
<dbReference type="InterPro" id="IPR016166">
    <property type="entry name" value="FAD-bd_PCMH"/>
</dbReference>
<evidence type="ECO:0000313" key="4">
    <source>
        <dbReference type="EMBL" id="AKL97283.1"/>
    </source>
</evidence>
<dbReference type="Pfam" id="PF03450">
    <property type="entry name" value="CO_deh_flav_C"/>
    <property type="match status" value="1"/>
</dbReference>
<feature type="domain" description="FAD-binding PCMH-type" evidence="3">
    <location>
        <begin position="1"/>
        <end position="176"/>
    </location>
</feature>
<dbReference type="InterPro" id="IPR051312">
    <property type="entry name" value="Diverse_Substr_Oxidored"/>
</dbReference>
<dbReference type="STRING" id="84022.CACET_c38550"/>
<dbReference type="GO" id="GO:0004854">
    <property type="term" value="F:xanthine dehydrogenase activity"/>
    <property type="evidence" value="ECO:0007669"/>
    <property type="project" value="UniProtKB-EC"/>
</dbReference>
<protein>
    <submittedName>
        <fullName evidence="4">Xanthine dehydrogenase, FAD binding subunit</fullName>
        <ecNumber evidence="4">1.17.1.4</ecNumber>
    </submittedName>
</protein>
<dbReference type="EC" id="1.17.1.4" evidence="4"/>
<dbReference type="OrthoDB" id="9789842at2"/>
<dbReference type="InterPro" id="IPR016167">
    <property type="entry name" value="FAD-bd_PCMH_sub1"/>
</dbReference>
<name>A0A0G3WG09_9CLOT</name>
<dbReference type="InterPro" id="IPR036318">
    <property type="entry name" value="FAD-bd_PCMH-like_sf"/>
</dbReference>
<gene>
    <name evidence="4" type="primary">xdhB2</name>
    <name evidence="4" type="ORF">CACET_c38550</name>
</gene>
<reference evidence="4 5" key="1">
    <citation type="submission" date="2014-10" db="EMBL/GenBank/DDBJ databases">
        <title>Genome sequence of Clostridium aceticum DSM 1496.</title>
        <authorList>
            <person name="Poehlein A."/>
            <person name="Schiel-Bengelsdorf B."/>
            <person name="Gottschalk G."/>
            <person name="Duerre P."/>
            <person name="Daniel R."/>
        </authorList>
    </citation>
    <scope>NUCLEOTIDE SEQUENCE [LARGE SCALE GENOMIC DNA]</scope>
    <source>
        <strain evidence="4 5">DSM 1496</strain>
    </source>
</reference>
<dbReference type="InterPro" id="IPR016169">
    <property type="entry name" value="FAD-bd_PCMH_sub2"/>
</dbReference>
<evidence type="ECO:0000313" key="5">
    <source>
        <dbReference type="Proteomes" id="UP000035704"/>
    </source>
</evidence>
<proteinExistence type="predicted"/>
<keyword evidence="2 4" id="KW-0560">Oxidoreductase</keyword>
<dbReference type="GO" id="GO:0071949">
    <property type="term" value="F:FAD binding"/>
    <property type="evidence" value="ECO:0007669"/>
    <property type="project" value="InterPro"/>
</dbReference>
<dbReference type="InterPro" id="IPR036683">
    <property type="entry name" value="CO_DH_flav_C_dom_sf"/>
</dbReference>
<dbReference type="EMBL" id="CP009687">
    <property type="protein sequence ID" value="AKL97283.1"/>
    <property type="molecule type" value="Genomic_DNA"/>
</dbReference>
<sequence>MSDIVIKRPKDMETLVKELSNANDQTYLLGGGTDLMIKLQKHRIYSGTIIDLTGIEELNYIQREKGMMKIGAVATFTEISNYPMIKRYANCLAEAARKVGSTQIRNIATIGGNIGNAAPCADTVTALMALDAKIKVINGMGEIMIKPIDEVVIGSEQNALKKDEAIIEILFPIVDKNWKSAFAKLGSRSAVTISKLNMAIVLEVNESNIIQEVKAAIGALGPKAFRSKVVEEALLGKKVSQALLIALQEALIKQVDLSISGRGSHPYKKDAVGGIADEIFHSLLSHDDAGGEEACSRN</sequence>
<keyword evidence="1" id="KW-0285">Flavoprotein</keyword>
<keyword evidence="5" id="KW-1185">Reference proteome</keyword>
<evidence type="ECO:0000259" key="3">
    <source>
        <dbReference type="PROSITE" id="PS51387"/>
    </source>
</evidence>
<dbReference type="SMART" id="SM01092">
    <property type="entry name" value="CO_deh_flav_C"/>
    <property type="match status" value="1"/>
</dbReference>
<dbReference type="Gene3D" id="3.30.465.10">
    <property type="match status" value="1"/>
</dbReference>
<dbReference type="SUPFAM" id="SSF55447">
    <property type="entry name" value="CO dehydrogenase flavoprotein C-terminal domain-like"/>
    <property type="match status" value="1"/>
</dbReference>
<dbReference type="PATRIC" id="fig|84022.6.peg.3939"/>
<dbReference type="PANTHER" id="PTHR42659:SF9">
    <property type="entry name" value="XANTHINE DEHYDROGENASE FAD-BINDING SUBUNIT XDHB-RELATED"/>
    <property type="match status" value="1"/>
</dbReference>
<dbReference type="Pfam" id="PF00941">
    <property type="entry name" value="FAD_binding_5"/>
    <property type="match status" value="1"/>
</dbReference>
<dbReference type="InterPro" id="IPR002346">
    <property type="entry name" value="Mopterin_DH_FAD-bd"/>
</dbReference>
<accession>A0A0G3WG09</accession>
<dbReference type="Gene3D" id="3.30.390.50">
    <property type="entry name" value="CO dehydrogenase flavoprotein, C-terminal domain"/>
    <property type="match status" value="1"/>
</dbReference>
<dbReference type="KEGG" id="cace:CACET_c38550"/>
<evidence type="ECO:0000256" key="2">
    <source>
        <dbReference type="ARBA" id="ARBA00023002"/>
    </source>
</evidence>